<proteinExistence type="predicted"/>
<keyword evidence="1" id="KW-0812">Transmembrane</keyword>
<gene>
    <name evidence="2" type="ordered locus">Ppha_2474</name>
</gene>
<protein>
    <recommendedName>
        <fullName evidence="4">Chromate transporter</fullName>
    </recommendedName>
</protein>
<dbReference type="RefSeq" id="WP_012509132.1">
    <property type="nucleotide sequence ID" value="NC_011060.1"/>
</dbReference>
<dbReference type="KEGG" id="pph:Ppha_2474"/>
<dbReference type="Proteomes" id="UP000002724">
    <property type="component" value="Chromosome"/>
</dbReference>
<evidence type="ECO:0000313" key="2">
    <source>
        <dbReference type="EMBL" id="ACF44658.1"/>
    </source>
</evidence>
<dbReference type="STRING" id="324925.Ppha_2474"/>
<reference evidence="2 3" key="1">
    <citation type="submission" date="2008-06" db="EMBL/GenBank/DDBJ databases">
        <title>Complete sequence of Pelodictyon phaeoclathratiforme BU-1.</title>
        <authorList>
            <consortium name="US DOE Joint Genome Institute"/>
            <person name="Lucas S."/>
            <person name="Copeland A."/>
            <person name="Lapidus A."/>
            <person name="Glavina del Rio T."/>
            <person name="Dalin E."/>
            <person name="Tice H."/>
            <person name="Bruce D."/>
            <person name="Goodwin L."/>
            <person name="Pitluck S."/>
            <person name="Schmutz J."/>
            <person name="Larimer F."/>
            <person name="Land M."/>
            <person name="Hauser L."/>
            <person name="Kyrpides N."/>
            <person name="Mikhailova N."/>
            <person name="Liu Z."/>
            <person name="Li T."/>
            <person name="Zhao F."/>
            <person name="Overmann J."/>
            <person name="Bryant D.A."/>
            <person name="Richardson P."/>
        </authorList>
    </citation>
    <scope>NUCLEOTIDE SEQUENCE [LARGE SCALE GENOMIC DNA]</scope>
    <source>
        <strain evidence="3">DSM 5477 / BU-1</strain>
    </source>
</reference>
<keyword evidence="3" id="KW-1185">Reference proteome</keyword>
<name>B4SEY2_PELPB</name>
<sequence length="164" mass="17918">MSENRSQEKSDVKGVLSQLEALLDEYMVQKAPFALPIEVKEFLVNVSPYLVIVFVVLALPIIFAALGLTAFLAPFAMMGGYGYGFSWGFGAILALVISVISIIIEVMAVPGLFKRTKAAWRLLFYASIVSLIGSILSFSGIISGIIGAIIGWYLLFQVKELYQN</sequence>
<evidence type="ECO:0000313" key="3">
    <source>
        <dbReference type="Proteomes" id="UP000002724"/>
    </source>
</evidence>
<organism evidence="2 3">
    <name type="scientific">Pelodictyon phaeoclathratiforme (strain DSM 5477 / BU-1)</name>
    <dbReference type="NCBI Taxonomy" id="324925"/>
    <lineage>
        <taxon>Bacteria</taxon>
        <taxon>Pseudomonadati</taxon>
        <taxon>Chlorobiota</taxon>
        <taxon>Chlorobiia</taxon>
        <taxon>Chlorobiales</taxon>
        <taxon>Chlorobiaceae</taxon>
        <taxon>Chlorobium/Pelodictyon group</taxon>
        <taxon>Pelodictyon</taxon>
    </lineage>
</organism>
<accession>B4SEY2</accession>
<feature type="transmembrane region" description="Helical" evidence="1">
    <location>
        <begin position="49"/>
        <end position="73"/>
    </location>
</feature>
<dbReference type="HOGENOM" id="CLU_137356_0_0_10"/>
<keyword evidence="1" id="KW-1133">Transmembrane helix</keyword>
<evidence type="ECO:0008006" key="4">
    <source>
        <dbReference type="Google" id="ProtNLM"/>
    </source>
</evidence>
<feature type="transmembrane region" description="Helical" evidence="1">
    <location>
        <begin position="122"/>
        <end position="155"/>
    </location>
</feature>
<feature type="transmembrane region" description="Helical" evidence="1">
    <location>
        <begin position="85"/>
        <end position="110"/>
    </location>
</feature>
<keyword evidence="1" id="KW-0472">Membrane</keyword>
<dbReference type="EMBL" id="CP001110">
    <property type="protein sequence ID" value="ACF44658.1"/>
    <property type="molecule type" value="Genomic_DNA"/>
</dbReference>
<evidence type="ECO:0000256" key="1">
    <source>
        <dbReference type="SAM" id="Phobius"/>
    </source>
</evidence>
<dbReference type="AlphaFoldDB" id="B4SEY2"/>